<evidence type="ECO:0000313" key="2">
    <source>
        <dbReference type="EMBL" id="MFC4293473.1"/>
    </source>
</evidence>
<accession>A0ABV8RJB4</accession>
<organism evidence="2 3">
    <name type="scientific">Novosphingobium tardum</name>
    <dbReference type="NCBI Taxonomy" id="1538021"/>
    <lineage>
        <taxon>Bacteria</taxon>
        <taxon>Pseudomonadati</taxon>
        <taxon>Pseudomonadota</taxon>
        <taxon>Alphaproteobacteria</taxon>
        <taxon>Sphingomonadales</taxon>
        <taxon>Sphingomonadaceae</taxon>
        <taxon>Novosphingobium</taxon>
    </lineage>
</organism>
<evidence type="ECO:0000313" key="3">
    <source>
        <dbReference type="Proteomes" id="UP001595828"/>
    </source>
</evidence>
<sequence>MKHIFRPGPGRRGIAMGAALISVALTGTLLAKTFGDWGVPVSAELGSDPTLNSPFSDGCPIMSPDGLSLYTASNRPGSINGSLDIWVAHRDSTTSGWGAPEPLPAPINTADNEYCPDPVRGKGLFFVRAPAGTMNGDIYRSRLGTAGWDEPELLSANVNSPAQEWSPAYFEDDAGNQVLYFSSTRSGRQAIYSSVNFGPAQPVAELNADGDAARPNVSRDGREIVFDSNRSPNLGTGTQDVWSASRNSTSEPWSAPEHLASVSSPANDTRASLSWDGTFLLVGSNREGSELGSNGAASVDVYVSTRPRVLGNGR</sequence>
<reference evidence="3" key="1">
    <citation type="journal article" date="2019" name="Int. J. Syst. Evol. Microbiol.">
        <title>The Global Catalogue of Microorganisms (GCM) 10K type strain sequencing project: providing services to taxonomists for standard genome sequencing and annotation.</title>
        <authorList>
            <consortium name="The Broad Institute Genomics Platform"/>
            <consortium name="The Broad Institute Genome Sequencing Center for Infectious Disease"/>
            <person name="Wu L."/>
            <person name="Ma J."/>
        </authorList>
    </citation>
    <scope>NUCLEOTIDE SEQUENCE [LARGE SCALE GENOMIC DNA]</scope>
    <source>
        <strain evidence="3">CGMCC 1.12989</strain>
    </source>
</reference>
<dbReference type="RefSeq" id="WP_379536970.1">
    <property type="nucleotide sequence ID" value="NZ_JBHSDR010000003.1"/>
</dbReference>
<dbReference type="Proteomes" id="UP001595828">
    <property type="component" value="Unassembled WGS sequence"/>
</dbReference>
<dbReference type="Pfam" id="PF07676">
    <property type="entry name" value="PD40"/>
    <property type="match status" value="1"/>
</dbReference>
<name>A0ABV8RJB4_9SPHN</name>
<dbReference type="Gene3D" id="2.120.10.30">
    <property type="entry name" value="TolB, C-terminal domain"/>
    <property type="match status" value="1"/>
</dbReference>
<dbReference type="InterPro" id="IPR011042">
    <property type="entry name" value="6-blade_b-propeller_TolB-like"/>
</dbReference>
<dbReference type="InterPro" id="IPR011659">
    <property type="entry name" value="WD40"/>
</dbReference>
<comment type="caution">
    <text evidence="2">The sequence shown here is derived from an EMBL/GenBank/DDBJ whole genome shotgun (WGS) entry which is preliminary data.</text>
</comment>
<feature type="compositionally biased region" description="Polar residues" evidence="1">
    <location>
        <begin position="228"/>
        <end position="252"/>
    </location>
</feature>
<dbReference type="EMBL" id="JBHSDR010000003">
    <property type="protein sequence ID" value="MFC4293473.1"/>
    <property type="molecule type" value="Genomic_DNA"/>
</dbReference>
<evidence type="ECO:0000256" key="1">
    <source>
        <dbReference type="SAM" id="MobiDB-lite"/>
    </source>
</evidence>
<protein>
    <submittedName>
        <fullName evidence="2">TolB family protein</fullName>
    </submittedName>
</protein>
<dbReference type="SUPFAM" id="SSF82171">
    <property type="entry name" value="DPP6 N-terminal domain-like"/>
    <property type="match status" value="1"/>
</dbReference>
<gene>
    <name evidence="2" type="ORF">ACFO0A_00205</name>
</gene>
<proteinExistence type="predicted"/>
<feature type="region of interest" description="Disordered" evidence="1">
    <location>
        <begin position="227"/>
        <end position="267"/>
    </location>
</feature>
<keyword evidence="3" id="KW-1185">Reference proteome</keyword>